<dbReference type="KEGG" id="gfl:GRFL_0121"/>
<keyword evidence="5" id="KW-1185">Reference proteome</keyword>
<reference evidence="4 5" key="1">
    <citation type="submission" date="2016-07" db="EMBL/GenBank/DDBJ databases">
        <title>Multi-omics approach to identify versatile polysaccharide utilization systems of a marine flavobacterium Gramella flava.</title>
        <authorList>
            <person name="Tang K."/>
        </authorList>
    </citation>
    <scope>NUCLEOTIDE SEQUENCE [LARGE SCALE GENOMIC DNA]</scope>
    <source>
        <strain evidence="4 5">JLT2011</strain>
    </source>
</reference>
<accession>A0A1L7I119</accession>
<keyword evidence="2 4" id="KW-0378">Hydrolase</keyword>
<dbReference type="PANTHER" id="PTHR38764:SF1">
    <property type="entry name" value="ACYL CARRIER PROTEIN PHOSPHODIESTERASE"/>
    <property type="match status" value="1"/>
</dbReference>
<dbReference type="STRING" id="1229726.GRFL_0121"/>
<dbReference type="EMBL" id="CP016359">
    <property type="protein sequence ID" value="APU66845.1"/>
    <property type="molecule type" value="Genomic_DNA"/>
</dbReference>
<keyword evidence="3" id="KW-0443">Lipid metabolism</keyword>
<proteinExistence type="predicted"/>
<dbReference type="GO" id="GO:0006633">
    <property type="term" value="P:fatty acid biosynthetic process"/>
    <property type="evidence" value="ECO:0007669"/>
    <property type="project" value="InterPro"/>
</dbReference>
<evidence type="ECO:0000256" key="3">
    <source>
        <dbReference type="ARBA" id="ARBA00023098"/>
    </source>
</evidence>
<dbReference type="PANTHER" id="PTHR38764">
    <property type="entry name" value="ACYL CARRIER PROTEIN PHOSPHODIESTERASE"/>
    <property type="match status" value="1"/>
</dbReference>
<dbReference type="GO" id="GO:0008770">
    <property type="term" value="F:[acyl-carrier-protein] phosphodiesterase activity"/>
    <property type="evidence" value="ECO:0007669"/>
    <property type="project" value="UniProtKB-EC"/>
</dbReference>
<sequence length="195" mass="23011">MNFLAHIYLSAEIDELKIGNFIADSVKGKAYLKFPEMIQNGIILHRGIDSFTDGHPIVRKSTHRLFPFYSHYSGVIVDIFYDHFLAANWEEFSTTPLPQYTAGFYELLLKNRSILPKRVQQFMDFMIADNWLLSYASLEGIQKVLQGMNRRTGRRSNMDQSIVQLKEFYKDFEEEFRQFFPELQAYSEQRIEELL</sequence>
<protein>
    <submittedName>
        <fullName evidence="4">Acyl carrier protein phosphodiesterase</fullName>
        <ecNumber evidence="4">3.1.4.14</ecNumber>
    </submittedName>
</protein>
<name>A0A1L7I119_9FLAO</name>
<dbReference type="Proteomes" id="UP000186230">
    <property type="component" value="Chromosome"/>
</dbReference>
<evidence type="ECO:0000256" key="2">
    <source>
        <dbReference type="ARBA" id="ARBA00022801"/>
    </source>
</evidence>
<dbReference type="PIRSF" id="PIRSF011489">
    <property type="entry name" value="DUF479"/>
    <property type="match status" value="1"/>
</dbReference>
<evidence type="ECO:0000256" key="1">
    <source>
        <dbReference type="ARBA" id="ARBA00022516"/>
    </source>
</evidence>
<dbReference type="OrthoDB" id="8442777at2"/>
<dbReference type="EC" id="3.1.4.14" evidence="4"/>
<organism evidence="4 5">
    <name type="scientific">Christiangramia flava JLT2011</name>
    <dbReference type="NCBI Taxonomy" id="1229726"/>
    <lineage>
        <taxon>Bacteria</taxon>
        <taxon>Pseudomonadati</taxon>
        <taxon>Bacteroidota</taxon>
        <taxon>Flavobacteriia</taxon>
        <taxon>Flavobacteriales</taxon>
        <taxon>Flavobacteriaceae</taxon>
        <taxon>Christiangramia</taxon>
    </lineage>
</organism>
<gene>
    <name evidence="4" type="ORF">GRFL_0121</name>
</gene>
<evidence type="ECO:0000313" key="5">
    <source>
        <dbReference type="Proteomes" id="UP000186230"/>
    </source>
</evidence>
<dbReference type="AlphaFoldDB" id="A0A1L7I119"/>
<dbReference type="InterPro" id="IPR007431">
    <property type="entry name" value="ACP_PD"/>
</dbReference>
<keyword evidence="1" id="KW-0444">Lipid biosynthesis</keyword>
<evidence type="ECO:0000313" key="4">
    <source>
        <dbReference type="EMBL" id="APU66845.1"/>
    </source>
</evidence>
<dbReference type="Pfam" id="PF04336">
    <property type="entry name" value="ACP_PD"/>
    <property type="match status" value="1"/>
</dbReference>